<organism evidence="8 9">
    <name type="scientific">Toxocara canis</name>
    <name type="common">Canine roundworm</name>
    <dbReference type="NCBI Taxonomy" id="6265"/>
    <lineage>
        <taxon>Eukaryota</taxon>
        <taxon>Metazoa</taxon>
        <taxon>Ecdysozoa</taxon>
        <taxon>Nematoda</taxon>
        <taxon>Chromadorea</taxon>
        <taxon>Rhabditida</taxon>
        <taxon>Spirurina</taxon>
        <taxon>Ascaridomorpha</taxon>
        <taxon>Ascaridoidea</taxon>
        <taxon>Toxocaridae</taxon>
        <taxon>Toxocara</taxon>
    </lineage>
</organism>
<evidence type="ECO:0000256" key="5">
    <source>
        <dbReference type="SAM" id="MobiDB-lite"/>
    </source>
</evidence>
<dbReference type="Gene3D" id="1.25.40.430">
    <property type="match status" value="1"/>
</dbReference>
<keyword evidence="8" id="KW-0808">Transferase</keyword>
<gene>
    <name evidence="8" type="primary">BUB1</name>
    <name evidence="8" type="ORF">Tcan_04124</name>
</gene>
<dbReference type="InterPro" id="IPR008271">
    <property type="entry name" value="Ser/Thr_kinase_AS"/>
</dbReference>
<reference evidence="8 9" key="1">
    <citation type="submission" date="2014-11" db="EMBL/GenBank/DDBJ databases">
        <title>Genetic blueprint of the zoonotic pathogen Toxocara canis.</title>
        <authorList>
            <person name="Zhu X.-Q."/>
            <person name="Korhonen P.K."/>
            <person name="Cai H."/>
            <person name="Young N.D."/>
            <person name="Nejsum P."/>
            <person name="von Samson-Himmelstjerna G."/>
            <person name="Boag P.R."/>
            <person name="Tan P."/>
            <person name="Li Q."/>
            <person name="Min J."/>
            <person name="Yang Y."/>
            <person name="Wang X."/>
            <person name="Fang X."/>
            <person name="Hall R.S."/>
            <person name="Hofmann A."/>
            <person name="Sternberg P.W."/>
            <person name="Jex A.R."/>
            <person name="Gasser R.B."/>
        </authorList>
    </citation>
    <scope>NUCLEOTIDE SEQUENCE [LARGE SCALE GENOMIC DNA]</scope>
    <source>
        <strain evidence="8">PN_DK_2014</strain>
    </source>
</reference>
<evidence type="ECO:0000313" key="9">
    <source>
        <dbReference type="Proteomes" id="UP000031036"/>
    </source>
</evidence>
<dbReference type="AlphaFoldDB" id="A0A0B2VP08"/>
<dbReference type="GO" id="GO:0007094">
    <property type="term" value="P:mitotic spindle assembly checkpoint signaling"/>
    <property type="evidence" value="ECO:0007669"/>
    <property type="project" value="InterPro"/>
</dbReference>
<dbReference type="EMBL" id="JPKZ01000843">
    <property type="protein sequence ID" value="KHN85236.1"/>
    <property type="molecule type" value="Genomic_DNA"/>
</dbReference>
<sequence>MLSLKKYNAMSSFSQLPAFVKTLPDAEQLDYAINHLKWMEEHCASEEARKHLRRFTVETLNRFGQPGCAFYNDEKILYVVLLMGRLSRTIGMKGVLEQVYERGQFREMAEFYVQWAKIYAEEGDQERFDEIQRLAIEAKAQPSSRIDEAFRAMAYENFGAEEFEPTTNLFAMRQQRAADVHMFGSGERAPVVNFASQVSVANKPRFEAPVPSRFATHTPARSMKQASSKATVEVGRVRGLLVADEELSAEERVAATIGYPYPSEPPMSSVMDEEKMACCDEDVAMKSSGIQAQDENGPGLRAPSSNETRNALPAPNNTVTIEAAASSMRPRTPASVRKPLLSIPIPPPRTPPRKMNEDFPLSSPIELGGTSFTEKFYTKAMQEFSNTLPVHPPRAVAFDNETTLLNETEDVHVAGAPVTQMAPPTFDVYRETESFAIKDGHQMDTAGTQTSITKSIQGVPQFDVYKGEDTDSQKMEINKSQLKSAVEVKSMGDTIAPAHGVCSHSREVAEVKTGKESLPEQPHDDVFKKPEGVALHSHKLFAVGASAASTSIPTRAQQSRSIFGVEESGAQKIVDSHTTSDFPDGLDEETVAGSFTNKKSGPVTSTPANPLAPCVQDPFGGDDVINNVFILALFRSAIESEMNPWDSKVQHMIMTKRRLSPTYLHDFSERVQRFIPGGNVVLGGESFMLEALIAEGGFAKIYKSVSEDGKTYAIKYEIPACRWEVYMCEALRLRLPRSILSSVMMIRDAYVYTNASAIVYQYHPYGNLLDMVNAMSADHKSCSGLLVVYLAWQMARILQAVHDAKLIHADVKPDNFMIVASLNENSSLDDVMRQDCFVLKLIDWGRGIDMASLGDRTFKGRAGTEAFDCLEMLDGRPWTYQTDFFGFISTIHVLIFGKYMCTHKNEKTGRFGITTVLKRLALDGRPWTYQTDFFGFISTIHVLIFGKYMCTHKNEKTGRFGITTVLKRRWPQRDVLQDIFDMCLNITDCNSQPQWSIIVEGLAQNIRYTIHGDKMQWKNVARDFNAAIKGAFKCSGRT</sequence>
<keyword evidence="9" id="KW-1185">Reference proteome</keyword>
<dbReference type="Proteomes" id="UP000031036">
    <property type="component" value="Unassembled WGS sequence"/>
</dbReference>
<keyword evidence="3" id="KW-0995">Kinetochore</keyword>
<dbReference type="InterPro" id="IPR015661">
    <property type="entry name" value="Bub1/Mad3"/>
</dbReference>
<feature type="region of interest" description="Disordered" evidence="5">
    <location>
        <begin position="290"/>
        <end position="313"/>
    </location>
</feature>
<evidence type="ECO:0000256" key="3">
    <source>
        <dbReference type="ARBA" id="ARBA00022838"/>
    </source>
</evidence>
<evidence type="ECO:0000256" key="4">
    <source>
        <dbReference type="ARBA" id="ARBA00023328"/>
    </source>
</evidence>
<dbReference type="GO" id="GO:0000776">
    <property type="term" value="C:kinetochore"/>
    <property type="evidence" value="ECO:0007669"/>
    <property type="project" value="UniProtKB-KW"/>
</dbReference>
<keyword evidence="4" id="KW-0137">Centromere</keyword>
<dbReference type="InterPro" id="IPR011009">
    <property type="entry name" value="Kinase-like_dom_sf"/>
</dbReference>
<dbReference type="GO" id="GO:0005524">
    <property type="term" value="F:ATP binding"/>
    <property type="evidence" value="ECO:0007669"/>
    <property type="project" value="InterPro"/>
</dbReference>
<dbReference type="InterPro" id="IPR000719">
    <property type="entry name" value="Prot_kinase_dom"/>
</dbReference>
<evidence type="ECO:0000259" key="7">
    <source>
        <dbReference type="PROSITE" id="PS51489"/>
    </source>
</evidence>
<dbReference type="PANTHER" id="PTHR14030:SF4">
    <property type="entry name" value="BUB1 KINASE, ISOFORM A-RELATED"/>
    <property type="match status" value="1"/>
</dbReference>
<dbReference type="GO" id="GO:0032991">
    <property type="term" value="C:protein-containing complex"/>
    <property type="evidence" value="ECO:0007669"/>
    <property type="project" value="UniProtKB-ARBA"/>
</dbReference>
<evidence type="ECO:0000256" key="1">
    <source>
        <dbReference type="ARBA" id="ARBA00004629"/>
    </source>
</evidence>
<evidence type="ECO:0000256" key="2">
    <source>
        <dbReference type="ARBA" id="ARBA00022454"/>
    </source>
</evidence>
<dbReference type="Gene3D" id="1.10.510.10">
    <property type="entry name" value="Transferase(Phosphotransferase) domain 1"/>
    <property type="match status" value="2"/>
</dbReference>
<dbReference type="STRING" id="6265.A0A0B2VP08"/>
<dbReference type="PROSITE" id="PS50011">
    <property type="entry name" value="PROTEIN_KINASE_DOM"/>
    <property type="match status" value="1"/>
</dbReference>
<accession>A0A0B2VP08</accession>
<evidence type="ECO:0000259" key="6">
    <source>
        <dbReference type="PROSITE" id="PS50011"/>
    </source>
</evidence>
<dbReference type="PROSITE" id="PS00108">
    <property type="entry name" value="PROTEIN_KINASE_ST"/>
    <property type="match status" value="1"/>
</dbReference>
<keyword evidence="8" id="KW-0418">Kinase</keyword>
<feature type="region of interest" description="Disordered" evidence="5">
    <location>
        <begin position="325"/>
        <end position="356"/>
    </location>
</feature>
<proteinExistence type="predicted"/>
<comment type="subcellular location">
    <subcellularLocation>
        <location evidence="1">Chromosome</location>
        <location evidence="1">Centromere</location>
        <location evidence="1">Kinetochore</location>
    </subcellularLocation>
</comment>
<comment type="caution">
    <text evidence="8">The sequence shown here is derived from an EMBL/GenBank/DDBJ whole genome shotgun (WGS) entry which is preliminary data.</text>
</comment>
<feature type="domain" description="Protein kinase" evidence="6">
    <location>
        <begin position="687"/>
        <end position="995"/>
    </location>
</feature>
<dbReference type="PANTHER" id="PTHR14030">
    <property type="entry name" value="MITOTIC CHECKPOINT SERINE/THREONINE-PROTEIN KINASE BUB1"/>
    <property type="match status" value="1"/>
</dbReference>
<dbReference type="GO" id="GO:0051754">
    <property type="term" value="P:meiotic sister chromatid cohesion, centromeric"/>
    <property type="evidence" value="ECO:0007669"/>
    <property type="project" value="TreeGrafter"/>
</dbReference>
<dbReference type="SMART" id="SM00220">
    <property type="entry name" value="S_TKc"/>
    <property type="match status" value="1"/>
</dbReference>
<dbReference type="Pfam" id="PF00069">
    <property type="entry name" value="Pkinase"/>
    <property type="match status" value="1"/>
</dbReference>
<evidence type="ECO:0000313" key="8">
    <source>
        <dbReference type="EMBL" id="KHN85236.1"/>
    </source>
</evidence>
<dbReference type="PROSITE" id="PS51489">
    <property type="entry name" value="BUB1_N"/>
    <property type="match status" value="1"/>
</dbReference>
<dbReference type="GO" id="GO:0004672">
    <property type="term" value="F:protein kinase activity"/>
    <property type="evidence" value="ECO:0007669"/>
    <property type="project" value="InterPro"/>
</dbReference>
<dbReference type="InterPro" id="IPR013212">
    <property type="entry name" value="Mad3/Bub1_I"/>
</dbReference>
<dbReference type="SUPFAM" id="SSF56112">
    <property type="entry name" value="Protein kinase-like (PK-like)"/>
    <property type="match status" value="1"/>
</dbReference>
<dbReference type="OrthoDB" id="248495at2759"/>
<feature type="domain" description="BUB1 N-terminal" evidence="7">
    <location>
        <begin position="16"/>
        <end position="174"/>
    </location>
</feature>
<feature type="compositionally biased region" description="Polar residues" evidence="5">
    <location>
        <begin position="303"/>
        <end position="313"/>
    </location>
</feature>
<dbReference type="GO" id="GO:0005634">
    <property type="term" value="C:nucleus"/>
    <property type="evidence" value="ECO:0007669"/>
    <property type="project" value="TreeGrafter"/>
</dbReference>
<protein>
    <submittedName>
        <fullName evidence="8">Mitotic checkpoint serine/threonine-protein kinase BUB1</fullName>
    </submittedName>
</protein>
<keyword evidence="2" id="KW-0158">Chromosome</keyword>
<name>A0A0B2VP08_TOXCA</name>